<reference evidence="2 3" key="1">
    <citation type="submission" date="2017-05" db="EMBL/GenBank/DDBJ databases">
        <authorList>
            <person name="Song R."/>
            <person name="Chenine A.L."/>
            <person name="Ruprecht R.M."/>
        </authorList>
    </citation>
    <scope>NUCLEOTIDE SEQUENCE [LARGE SCALE GENOMIC DNA]</scope>
</reference>
<protein>
    <submittedName>
        <fullName evidence="2">Uncharacterized protein</fullName>
    </submittedName>
</protein>
<feature type="region of interest" description="Disordered" evidence="1">
    <location>
        <begin position="54"/>
        <end position="81"/>
    </location>
</feature>
<proteinExistence type="predicted"/>
<dbReference type="Proteomes" id="UP000225448">
    <property type="component" value="Segment"/>
</dbReference>
<sequence>MHILGNTRNKELHNRPYRGQPVEWREENALNALAALEPYLLHVARVDKHVEYSKNPEQHTYPRDAACSRNDDIGQPVRITY</sequence>
<organism evidence="2 3">
    <name type="scientific">Pseudomonas phage Phabio</name>
    <dbReference type="NCBI Taxonomy" id="2006668"/>
    <lineage>
        <taxon>Viruses</taxon>
        <taxon>Duplodnaviria</taxon>
        <taxon>Heunggongvirae</taxon>
        <taxon>Uroviricota</taxon>
        <taxon>Caudoviricetes</taxon>
        <taxon>Chimalliviridae</taxon>
        <taxon>Phabiovirus</taxon>
        <taxon>Phabiovirus phabio</taxon>
    </lineage>
</organism>
<accession>A0A1Y0STV5</accession>
<dbReference type="EMBL" id="MF042360">
    <property type="protein sequence ID" value="ARV76931.1"/>
    <property type="molecule type" value="Genomic_DNA"/>
</dbReference>
<evidence type="ECO:0000256" key="1">
    <source>
        <dbReference type="SAM" id="MobiDB-lite"/>
    </source>
</evidence>
<name>A0A1Y0STV5_9CAUD</name>
<evidence type="ECO:0000313" key="2">
    <source>
        <dbReference type="EMBL" id="ARV76931.1"/>
    </source>
</evidence>
<evidence type="ECO:0000313" key="3">
    <source>
        <dbReference type="Proteomes" id="UP000225448"/>
    </source>
</evidence>
<gene>
    <name evidence="2" type="ORF">PHABIO_300</name>
</gene>
<keyword evidence="3" id="KW-1185">Reference proteome</keyword>